<dbReference type="PANTHER" id="PTHR31793">
    <property type="entry name" value="4-HYDROXYBENZOYL-COA THIOESTERASE FAMILY MEMBER"/>
    <property type="match status" value="1"/>
</dbReference>
<comment type="similarity">
    <text evidence="1">Belongs to the 4-hydroxybenzoyl-CoA thioesterase family.</text>
</comment>
<dbReference type="Gene3D" id="3.10.129.10">
    <property type="entry name" value="Hotdog Thioesterase"/>
    <property type="match status" value="1"/>
</dbReference>
<proteinExistence type="inferred from homology"/>
<evidence type="ECO:0008006" key="5">
    <source>
        <dbReference type="Google" id="ProtNLM"/>
    </source>
</evidence>
<name>A0A2Z6DXR1_HYDTE</name>
<reference evidence="3 4" key="1">
    <citation type="submission" date="2018-04" db="EMBL/GenBank/DDBJ databases">
        <title>Complete genome sequence of Hydrogenophilus thermoluteolus TH-1.</title>
        <authorList>
            <person name="Arai H."/>
        </authorList>
    </citation>
    <scope>NUCLEOTIDE SEQUENCE [LARGE SCALE GENOMIC DNA]</scope>
    <source>
        <strain evidence="3 4">TH-1</strain>
    </source>
</reference>
<dbReference type="RefSeq" id="WP_119334942.1">
    <property type="nucleotide sequence ID" value="NZ_AP018558.1"/>
</dbReference>
<dbReference type="GO" id="GO:0047617">
    <property type="term" value="F:fatty acyl-CoA hydrolase activity"/>
    <property type="evidence" value="ECO:0007669"/>
    <property type="project" value="TreeGrafter"/>
</dbReference>
<sequence>MARIKIALPEHLPFVTELMIYIEHINEGQHLDNARLLGLVAEARCRLLAELGFSQVDIGGAGIILADVAAQYRSEAFHGERLLCAMGIADLHRYGFDLVWQLTESSSGREVARGKHGVVTFDYAKREKAPVPDAFWQRWQTRFGMLSTS</sequence>
<accession>A0A2Z6DXR1</accession>
<dbReference type="InterPro" id="IPR050563">
    <property type="entry name" value="4-hydroxybenzoyl-CoA_TE"/>
</dbReference>
<dbReference type="KEGG" id="htl:HPTL_0914"/>
<dbReference type="AlphaFoldDB" id="A0A2Z6DXR1"/>
<dbReference type="CDD" id="cd00586">
    <property type="entry name" value="4HBT"/>
    <property type="match status" value="1"/>
</dbReference>
<gene>
    <name evidence="3" type="ORF">HPTL_0914</name>
</gene>
<keyword evidence="4" id="KW-1185">Reference proteome</keyword>
<dbReference type="InterPro" id="IPR029069">
    <property type="entry name" value="HotDog_dom_sf"/>
</dbReference>
<dbReference type="EMBL" id="AP018558">
    <property type="protein sequence ID" value="BBD77182.1"/>
    <property type="molecule type" value="Genomic_DNA"/>
</dbReference>
<evidence type="ECO:0000313" key="4">
    <source>
        <dbReference type="Proteomes" id="UP000262004"/>
    </source>
</evidence>
<dbReference type="PANTHER" id="PTHR31793:SF27">
    <property type="entry name" value="NOVEL THIOESTERASE SUPERFAMILY DOMAIN AND SAPOSIN A-TYPE DOMAIN CONTAINING PROTEIN (0610012H03RIK)"/>
    <property type="match status" value="1"/>
</dbReference>
<dbReference type="OrthoDB" id="333038at2"/>
<organism evidence="3 4">
    <name type="scientific">Hydrogenophilus thermoluteolus</name>
    <name type="common">Pseudomonas hydrogenothermophila</name>
    <dbReference type="NCBI Taxonomy" id="297"/>
    <lineage>
        <taxon>Bacteria</taxon>
        <taxon>Pseudomonadati</taxon>
        <taxon>Pseudomonadota</taxon>
        <taxon>Hydrogenophilia</taxon>
        <taxon>Hydrogenophilales</taxon>
        <taxon>Hydrogenophilaceae</taxon>
        <taxon>Hydrogenophilus</taxon>
    </lineage>
</organism>
<protein>
    <recommendedName>
        <fullName evidence="5">Thioesterase</fullName>
    </recommendedName>
</protein>
<keyword evidence="2" id="KW-0378">Hydrolase</keyword>
<dbReference type="SUPFAM" id="SSF54637">
    <property type="entry name" value="Thioesterase/thiol ester dehydrase-isomerase"/>
    <property type="match status" value="1"/>
</dbReference>
<dbReference type="Pfam" id="PF13279">
    <property type="entry name" value="4HBT_2"/>
    <property type="match status" value="1"/>
</dbReference>
<evidence type="ECO:0000256" key="1">
    <source>
        <dbReference type="ARBA" id="ARBA00005953"/>
    </source>
</evidence>
<evidence type="ECO:0000313" key="3">
    <source>
        <dbReference type="EMBL" id="BBD77182.1"/>
    </source>
</evidence>
<evidence type="ECO:0000256" key="2">
    <source>
        <dbReference type="ARBA" id="ARBA00022801"/>
    </source>
</evidence>
<dbReference type="Proteomes" id="UP000262004">
    <property type="component" value="Chromosome"/>
</dbReference>